<keyword evidence="4" id="KW-1185">Reference proteome</keyword>
<dbReference type="InterPro" id="IPR044816">
    <property type="entry name" value="BURP"/>
</dbReference>
<dbReference type="Proteomes" id="UP000222542">
    <property type="component" value="Unassembled WGS sequence"/>
</dbReference>
<evidence type="ECO:0000313" key="3">
    <source>
        <dbReference type="EMBL" id="PHT81226.1"/>
    </source>
</evidence>
<dbReference type="SMART" id="SM01045">
    <property type="entry name" value="BURP"/>
    <property type="match status" value="1"/>
</dbReference>
<accession>A0A2G2ZGV5</accession>
<feature type="domain" description="BURP" evidence="2">
    <location>
        <begin position="142"/>
        <end position="363"/>
    </location>
</feature>
<reference evidence="3 4" key="2">
    <citation type="journal article" date="2017" name="Genome Biol.">
        <title>New reference genome sequences of hot pepper reveal the massive evolution of plant disease-resistance genes by retroduplication.</title>
        <authorList>
            <person name="Kim S."/>
            <person name="Park J."/>
            <person name="Yeom S.I."/>
            <person name="Kim Y.M."/>
            <person name="Seo E."/>
            <person name="Kim K.T."/>
            <person name="Kim M.S."/>
            <person name="Lee J.M."/>
            <person name="Cheong K."/>
            <person name="Shin H.S."/>
            <person name="Kim S.B."/>
            <person name="Han K."/>
            <person name="Lee J."/>
            <person name="Park M."/>
            <person name="Lee H.A."/>
            <person name="Lee H.Y."/>
            <person name="Lee Y."/>
            <person name="Oh S."/>
            <person name="Lee J.H."/>
            <person name="Choi E."/>
            <person name="Choi E."/>
            <person name="Lee S.E."/>
            <person name="Jeon J."/>
            <person name="Kim H."/>
            <person name="Choi G."/>
            <person name="Song H."/>
            <person name="Lee J."/>
            <person name="Lee S.C."/>
            <person name="Kwon J.K."/>
            <person name="Lee H.Y."/>
            <person name="Koo N."/>
            <person name="Hong Y."/>
            <person name="Kim R.W."/>
            <person name="Kang W.H."/>
            <person name="Huh J.H."/>
            <person name="Kang B.C."/>
            <person name="Yang T.J."/>
            <person name="Lee Y.H."/>
            <person name="Bennetzen J.L."/>
            <person name="Choi D."/>
        </authorList>
    </citation>
    <scope>NUCLEOTIDE SEQUENCE [LARGE SCALE GENOMIC DNA]</scope>
    <source>
        <strain evidence="4">cv. CM334</strain>
    </source>
</reference>
<dbReference type="PROSITE" id="PS51277">
    <property type="entry name" value="BURP"/>
    <property type="match status" value="1"/>
</dbReference>
<reference evidence="3 4" key="1">
    <citation type="journal article" date="2014" name="Nat. Genet.">
        <title>Genome sequence of the hot pepper provides insights into the evolution of pungency in Capsicum species.</title>
        <authorList>
            <person name="Kim S."/>
            <person name="Park M."/>
            <person name="Yeom S.I."/>
            <person name="Kim Y.M."/>
            <person name="Lee J.M."/>
            <person name="Lee H.A."/>
            <person name="Seo E."/>
            <person name="Choi J."/>
            <person name="Cheong K."/>
            <person name="Kim K.T."/>
            <person name="Jung K."/>
            <person name="Lee G.W."/>
            <person name="Oh S.K."/>
            <person name="Bae C."/>
            <person name="Kim S.B."/>
            <person name="Lee H.Y."/>
            <person name="Kim S.Y."/>
            <person name="Kim M.S."/>
            <person name="Kang B.C."/>
            <person name="Jo Y.D."/>
            <person name="Yang H.B."/>
            <person name="Jeong H.J."/>
            <person name="Kang W.H."/>
            <person name="Kwon J.K."/>
            <person name="Shin C."/>
            <person name="Lim J.Y."/>
            <person name="Park J.H."/>
            <person name="Huh J.H."/>
            <person name="Kim J.S."/>
            <person name="Kim B.D."/>
            <person name="Cohen O."/>
            <person name="Paran I."/>
            <person name="Suh M.C."/>
            <person name="Lee S.B."/>
            <person name="Kim Y.K."/>
            <person name="Shin Y."/>
            <person name="Noh S.J."/>
            <person name="Park J."/>
            <person name="Seo Y.S."/>
            <person name="Kwon S.Y."/>
            <person name="Kim H.A."/>
            <person name="Park J.M."/>
            <person name="Kim H.J."/>
            <person name="Choi S.B."/>
            <person name="Bosland P.W."/>
            <person name="Reeves G."/>
            <person name="Jo S.H."/>
            <person name="Lee B.W."/>
            <person name="Cho H.T."/>
            <person name="Choi H.S."/>
            <person name="Lee M.S."/>
            <person name="Yu Y."/>
            <person name="Do Choi Y."/>
            <person name="Park B.S."/>
            <person name="van Deynze A."/>
            <person name="Ashrafi H."/>
            <person name="Hill T."/>
            <person name="Kim W.T."/>
            <person name="Pai H.S."/>
            <person name="Ahn H.K."/>
            <person name="Yeam I."/>
            <person name="Giovannoni J.J."/>
            <person name="Rose J.K."/>
            <person name="Sorensen I."/>
            <person name="Lee S.J."/>
            <person name="Kim R.W."/>
            <person name="Choi I.Y."/>
            <person name="Choi B.S."/>
            <person name="Lim J.S."/>
            <person name="Lee Y.H."/>
            <person name="Choi D."/>
        </authorList>
    </citation>
    <scope>NUCLEOTIDE SEQUENCE [LARGE SCALE GENOMIC DNA]</scope>
    <source>
        <strain evidence="4">cv. CM334</strain>
    </source>
</reference>
<sequence length="367" mass="41725">MDLKLDFCVLSLILLVAYGTEARKNAQGNFKSSFISQDNHQQALKMIYGSENPFHYYKYKQEAEDKHQFSSSRNFLFYSHKKQEISSSKNFLFYLYKKQEVSGSKNFLFYLPKEQGNDEQEETLNEYIHLSSHIDPSLASLYFLIDDLKIGKTIKNFSFPSRSSLPFFPKEAADSIPFSLKELPNLLQRFSLSKDSPQAKAMEDALRVCEFNSSIKGERKYCATSAEAMLNFVQEILGERTQIKAMSTTTHSPKDSNSALQNYTILDSPKEVVVPKMVACHIMSCAYTVFYCHPSVSTERKMFKVPLGNEENGDRVEAIVVCHLNTSDWSPSHFSFQVLGILPGASPVCHFLPSSNDLVWVPKIIVT</sequence>
<dbReference type="InterPro" id="IPR004873">
    <property type="entry name" value="BURP_dom"/>
</dbReference>
<evidence type="ECO:0000256" key="1">
    <source>
        <dbReference type="SAM" id="SignalP"/>
    </source>
</evidence>
<name>A0A2G2ZGV5_CAPAN</name>
<dbReference type="Pfam" id="PF03181">
    <property type="entry name" value="BURP"/>
    <property type="match status" value="1"/>
</dbReference>
<feature type="signal peptide" evidence="1">
    <location>
        <begin position="1"/>
        <end position="22"/>
    </location>
</feature>
<dbReference type="OrthoDB" id="1264366at2759"/>
<feature type="chain" id="PRO_5013807614" description="BURP domain-containing protein" evidence="1">
    <location>
        <begin position="23"/>
        <end position="367"/>
    </location>
</feature>
<dbReference type="PANTHER" id="PTHR31236:SF68">
    <property type="entry name" value="BURP DOMAIN-CONTAINING PROTEIN"/>
    <property type="match status" value="1"/>
</dbReference>
<protein>
    <recommendedName>
        <fullName evidence="2">BURP domain-containing protein</fullName>
    </recommendedName>
</protein>
<evidence type="ECO:0000313" key="4">
    <source>
        <dbReference type="Proteomes" id="UP000222542"/>
    </source>
</evidence>
<gene>
    <name evidence="3" type="ORF">T459_14241</name>
</gene>
<dbReference type="AlphaFoldDB" id="A0A2G2ZGV5"/>
<evidence type="ECO:0000259" key="2">
    <source>
        <dbReference type="PROSITE" id="PS51277"/>
    </source>
</evidence>
<dbReference type="Gramene" id="PHT81226">
    <property type="protein sequence ID" value="PHT81226"/>
    <property type="gene ID" value="T459_14241"/>
</dbReference>
<dbReference type="STRING" id="4072.A0A2G2ZGV5"/>
<dbReference type="EMBL" id="AYRZ02000005">
    <property type="protein sequence ID" value="PHT81226.1"/>
    <property type="molecule type" value="Genomic_DNA"/>
</dbReference>
<dbReference type="PANTHER" id="PTHR31236">
    <property type="entry name" value="BURP DOMAIN PROTEIN USPL1-LIKE"/>
    <property type="match status" value="1"/>
</dbReference>
<dbReference type="SMR" id="A0A2G2ZGV5"/>
<organism evidence="3 4">
    <name type="scientific">Capsicum annuum</name>
    <name type="common">Capsicum pepper</name>
    <dbReference type="NCBI Taxonomy" id="4072"/>
    <lineage>
        <taxon>Eukaryota</taxon>
        <taxon>Viridiplantae</taxon>
        <taxon>Streptophyta</taxon>
        <taxon>Embryophyta</taxon>
        <taxon>Tracheophyta</taxon>
        <taxon>Spermatophyta</taxon>
        <taxon>Magnoliopsida</taxon>
        <taxon>eudicotyledons</taxon>
        <taxon>Gunneridae</taxon>
        <taxon>Pentapetalae</taxon>
        <taxon>asterids</taxon>
        <taxon>lamiids</taxon>
        <taxon>Solanales</taxon>
        <taxon>Solanaceae</taxon>
        <taxon>Solanoideae</taxon>
        <taxon>Capsiceae</taxon>
        <taxon>Capsicum</taxon>
    </lineage>
</organism>
<proteinExistence type="predicted"/>
<comment type="caution">
    <text evidence="3">The sequence shown here is derived from an EMBL/GenBank/DDBJ whole genome shotgun (WGS) entry which is preliminary data.</text>
</comment>
<dbReference type="OMA" id="CHIMSCA"/>
<keyword evidence="1" id="KW-0732">Signal</keyword>